<evidence type="ECO:0000256" key="3">
    <source>
        <dbReference type="ARBA" id="ARBA00022737"/>
    </source>
</evidence>
<evidence type="ECO:0000256" key="4">
    <source>
        <dbReference type="ARBA" id="ARBA00022771"/>
    </source>
</evidence>
<feature type="domain" description="Transcriptional activator Zfx/Zfy" evidence="10">
    <location>
        <begin position="20"/>
        <end position="39"/>
    </location>
</feature>
<organism evidence="11">
    <name type="scientific">Potamochoerus larvatus</name>
    <name type="common">Bushpig</name>
    <dbReference type="NCBI Taxonomy" id="273792"/>
    <lineage>
        <taxon>Eukaryota</taxon>
        <taxon>Metazoa</taxon>
        <taxon>Chordata</taxon>
        <taxon>Craniata</taxon>
        <taxon>Vertebrata</taxon>
        <taxon>Euteleostomi</taxon>
        <taxon>Mammalia</taxon>
        <taxon>Eutheria</taxon>
        <taxon>Laurasiatheria</taxon>
        <taxon>Artiodactyla</taxon>
        <taxon>Suina</taxon>
        <taxon>Suidae</taxon>
        <taxon>Potamochoerus</taxon>
    </lineage>
</organism>
<evidence type="ECO:0000256" key="9">
    <source>
        <dbReference type="ARBA" id="ARBA00023242"/>
    </source>
</evidence>
<evidence type="ECO:0000256" key="7">
    <source>
        <dbReference type="ARBA" id="ARBA00023125"/>
    </source>
</evidence>
<evidence type="ECO:0000259" key="10">
    <source>
        <dbReference type="Pfam" id="PF04704"/>
    </source>
</evidence>
<evidence type="ECO:0000256" key="1">
    <source>
        <dbReference type="ARBA" id="ARBA00004123"/>
    </source>
</evidence>
<keyword evidence="2" id="KW-0479">Metal-binding</keyword>
<dbReference type="Pfam" id="PF04704">
    <property type="entry name" value="Zfx_Zfy_act"/>
    <property type="match status" value="1"/>
</dbReference>
<keyword evidence="5" id="KW-0862">Zinc</keyword>
<evidence type="ECO:0000256" key="5">
    <source>
        <dbReference type="ARBA" id="ARBA00022833"/>
    </source>
</evidence>
<keyword evidence="9" id="KW-0539">Nucleus</keyword>
<feature type="non-terminal residue" evidence="11">
    <location>
        <position position="39"/>
    </location>
</feature>
<sequence>SLRMILELNRLIRIAACVCQGKKMVYMTVNDSQQEDEDL</sequence>
<keyword evidence="3" id="KW-0677">Repeat</keyword>
<name>D3UD43_POTLA</name>
<dbReference type="AlphaFoldDB" id="D3UD43"/>
<dbReference type="InterPro" id="IPR006794">
    <property type="entry name" value="Transcrp_activ_Zfx/Zfy-dom"/>
</dbReference>
<keyword evidence="8" id="KW-0804">Transcription</keyword>
<accession>D3UD43</accession>
<keyword evidence="6" id="KW-0805">Transcription regulation</keyword>
<feature type="non-terminal residue" evidence="11">
    <location>
        <position position="1"/>
    </location>
</feature>
<comment type="subcellular location">
    <subcellularLocation>
        <location evidence="1">Nucleus</location>
    </subcellularLocation>
</comment>
<dbReference type="EMBL" id="FN252198">
    <property type="protein sequence ID" value="CAX51982.1"/>
    <property type="molecule type" value="Genomic_DNA"/>
</dbReference>
<evidence type="ECO:0000256" key="2">
    <source>
        <dbReference type="ARBA" id="ARBA00022723"/>
    </source>
</evidence>
<proteinExistence type="predicted"/>
<reference evidence="11" key="1">
    <citation type="journal article" date="2010" name="Anim. Genet.">
        <title>Analysis of the non-recombining Y chromosome defines polymorphisms in domestic pig breeds: ancestral bases identified by comparative sequencing.</title>
        <authorList>
            <person name="Cliffe K.M."/>
            <person name="Day A.E."/>
            <person name="Bagga M."/>
            <person name="Siggens K."/>
            <person name="Quilter C.R."/>
            <person name="Lowden S."/>
            <person name="Finlayson H.A."/>
            <person name="Palgrave C.J."/>
            <person name="Li N."/>
            <person name="Huang L."/>
            <person name="Blott S.C."/>
            <person name="Sargent C.A."/>
        </authorList>
    </citation>
    <scope>NUCLEOTIDE SEQUENCE</scope>
</reference>
<gene>
    <name evidence="11" type="primary">ZFY</name>
</gene>
<evidence type="ECO:0000256" key="8">
    <source>
        <dbReference type="ARBA" id="ARBA00023163"/>
    </source>
</evidence>
<keyword evidence="7" id="KW-0238">DNA-binding</keyword>
<evidence type="ECO:0000313" key="11">
    <source>
        <dbReference type="EMBL" id="CAX51982.1"/>
    </source>
</evidence>
<protein>
    <submittedName>
        <fullName evidence="11">Zinc finger protein Y-linked</fullName>
    </submittedName>
</protein>
<evidence type="ECO:0000256" key="6">
    <source>
        <dbReference type="ARBA" id="ARBA00023015"/>
    </source>
</evidence>
<keyword evidence="4" id="KW-0863">Zinc-finger</keyword>